<feature type="compositionally biased region" description="Basic and acidic residues" evidence="1">
    <location>
        <begin position="60"/>
        <end position="70"/>
    </location>
</feature>
<accession>A0AAV9PFU0</accession>
<feature type="compositionally biased region" description="Polar residues" evidence="1">
    <location>
        <begin position="241"/>
        <end position="254"/>
    </location>
</feature>
<evidence type="ECO:0008006" key="4">
    <source>
        <dbReference type="Google" id="ProtNLM"/>
    </source>
</evidence>
<feature type="compositionally biased region" description="Low complexity" evidence="1">
    <location>
        <begin position="256"/>
        <end position="275"/>
    </location>
</feature>
<feature type="compositionally biased region" description="Basic and acidic residues" evidence="1">
    <location>
        <begin position="525"/>
        <end position="537"/>
    </location>
</feature>
<dbReference type="InterPro" id="IPR029063">
    <property type="entry name" value="SAM-dependent_MTases_sf"/>
</dbReference>
<reference evidence="2 3" key="1">
    <citation type="submission" date="2023-08" db="EMBL/GenBank/DDBJ databases">
        <title>Black Yeasts Isolated from many extreme environments.</title>
        <authorList>
            <person name="Coleine C."/>
            <person name="Stajich J.E."/>
            <person name="Selbmann L."/>
        </authorList>
    </citation>
    <scope>NUCLEOTIDE SEQUENCE [LARGE SCALE GENOMIC DNA]</scope>
    <source>
        <strain evidence="2 3">CCFEE 5935</strain>
    </source>
</reference>
<feature type="compositionally biased region" description="Polar residues" evidence="1">
    <location>
        <begin position="128"/>
        <end position="143"/>
    </location>
</feature>
<sequence length="1628" mass="177614">MAATFRSHFRHPPPNESTTSQSERKRLSRVPAKSTENARSSTQVPSAQQASLLGRRTSRSVRDLSSDKKGTGATTVEKAPSAGSSARQPSASSRRAAVPQQSGTIPTTQPEMSRSKPANVLPPPPTMRTPSHVSGPSLSTADKPTSKGLRRKPSTIETYAATKKSESRAVIPDNATAYSRDESMSAAFEDSILGISIPQTGSDAHHGSYFTANPRYRLLSDMGPGGQPVTRDITPPVPNYAPSSTPSTRYTDSPFSHVPTPSSASSYSSVMLTSTNTPRLRQQSPTCSGTPAGRRSNERNDVGRLALPVVRESSTSSSNSTVKPNERTATIPKEVPRKPATAPPGGKTPGSERSSSRGKLVKEKPRQGSASSSAKPTTRIPPELAHLNVEPSPVNLNKALPPIRPSREGTPMLEGMTNPSPVVQSDLPKLYNTYHKRTPSQETNNPASPLKSRFGLSPRSPSRQESPRIDSALSPPPVARSLSRGPTPAPKPAEGHKLTRKDSPAVGPAPSPSKSPRFGFWSRKPKPEAAKPTEKPKRQPVKGPVAGTGHEGYRKFGVRGRSGSTTSSTGMRSSSTDSNTSSQPRRVSQGRKSSVTSKDGSDMDDFLRERLSPVVLRGSGSTVSNAASRSESQPPTAPTSKTSSLENYTKPQLLPSATIQGSGKSPAKRQQHPTARAPSDSSQDDVFARYPTLAARRSLTRLSQGDKDPRVRLPAPIDTSRPSKDSSLDSYDAEGSAHPLSDSTLPTDDLGEGNEGLWLRPLQKEPERAEQEPRPSRKWNFFQRAQASPRRKGKEKAPAEPQYPTIDDYQSPQRGNALSTMFDPVEPVALEEVERIMEESETSFEDSASELNVPSRTVPYERRHESLLPSPHRSKEPEDARWKGHPHLPAVTVRQAPFEFSEKPHIEPPSMQQHDLFADEQWGRAPMDVLEDHTRLRQSPRQMHTPEILHSSLNTPDLQDDSPARQPRLSPVGRIPKVVSKRDRDRKLADSSFSRPFGRAQPKPTVQPPGSLYSQIRELASPVEPVSSTSTNSNRISSEHKSSLNTNAPSTSTNRTSMDVHGNEFFTFPPRKDSDLSYSGSSGNNSWMASMAAPPPQMEDVWAEYNDLLDDVMPPRTPLSAGSSLGAPFQYSSTLYEPANAHSQQAPSHIPWSQLPLPPLPNANPTVLTLPQQIARLQPSMSPLSTPNQLADFVDHYGNRSTSTLYTPTQTIVPEQRRPSLARSSRSSIPGPNRNSAGPGNRTSVPSARGSMASSRQSRGSAHSRSASLPEANGRNSQSSLAPSVRFNRDTQLLDIAEVEGDDHAAAANLRFGALMTSKWLSFGRVLFSPADNEMRLADDPKVLIVDGLGSDWSFYVALQYPAAAVYNLGPAPPNGSAWPGVNQRPPPNHRHINLDAISGAFPFPKGFFTAVVFRFPLATTDEAYHSAIFECKRVLRPGGYLEVAVLDLDLMNMGSRARKAVRGLKTRMQEKDQHVSLRNLSDTLVRLIGRRGFEDVQRCIVGVPAAGRIPRSQDMSSSSSGRSSKPVWQREDRVGKEFSFADLLEDARSSQIEARKDNDESITKMVAKVGRWWYSSCYEKALFPSDTTSIWNDHTLLRECEKQGTSFRLLICHAQKPTQTRRRTVSV</sequence>
<feature type="compositionally biased region" description="Polar residues" evidence="1">
    <location>
        <begin position="34"/>
        <end position="51"/>
    </location>
</feature>
<feature type="compositionally biased region" description="Low complexity" evidence="1">
    <location>
        <begin position="1219"/>
        <end position="1228"/>
    </location>
</feature>
<feature type="compositionally biased region" description="Low complexity" evidence="1">
    <location>
        <begin position="559"/>
        <end position="582"/>
    </location>
</feature>
<dbReference type="EMBL" id="JAVRRT010000005">
    <property type="protein sequence ID" value="KAK5172057.1"/>
    <property type="molecule type" value="Genomic_DNA"/>
</dbReference>
<feature type="compositionally biased region" description="Low complexity" evidence="1">
    <location>
        <begin position="79"/>
        <end position="102"/>
    </location>
</feature>
<feature type="compositionally biased region" description="Basic and acidic residues" evidence="1">
    <location>
        <begin position="493"/>
        <end position="503"/>
    </location>
</feature>
<feature type="region of interest" description="Disordered" evidence="1">
    <location>
        <begin position="951"/>
        <end position="1058"/>
    </location>
</feature>
<feature type="region of interest" description="Disordered" evidence="1">
    <location>
        <begin position="1511"/>
        <end position="1531"/>
    </location>
</feature>
<feature type="compositionally biased region" description="Basic and acidic residues" evidence="1">
    <location>
        <begin position="762"/>
        <end position="775"/>
    </location>
</feature>
<organism evidence="2 3">
    <name type="scientific">Saxophila tyrrhenica</name>
    <dbReference type="NCBI Taxonomy" id="1690608"/>
    <lineage>
        <taxon>Eukaryota</taxon>
        <taxon>Fungi</taxon>
        <taxon>Dikarya</taxon>
        <taxon>Ascomycota</taxon>
        <taxon>Pezizomycotina</taxon>
        <taxon>Dothideomycetes</taxon>
        <taxon>Dothideomycetidae</taxon>
        <taxon>Mycosphaerellales</taxon>
        <taxon>Extremaceae</taxon>
        <taxon>Saxophila</taxon>
    </lineage>
</organism>
<dbReference type="SUPFAM" id="SSF53335">
    <property type="entry name" value="S-adenosyl-L-methionine-dependent methyltransferases"/>
    <property type="match status" value="1"/>
</dbReference>
<feature type="region of interest" description="Disordered" evidence="1">
    <location>
        <begin position="1"/>
        <end position="174"/>
    </location>
</feature>
<feature type="compositionally biased region" description="Polar residues" evidence="1">
    <location>
        <begin position="583"/>
        <end position="598"/>
    </location>
</feature>
<feature type="compositionally biased region" description="Polar residues" evidence="1">
    <location>
        <begin position="619"/>
        <end position="663"/>
    </location>
</feature>
<dbReference type="Proteomes" id="UP001337655">
    <property type="component" value="Unassembled WGS sequence"/>
</dbReference>
<feature type="compositionally biased region" description="Polar residues" evidence="1">
    <location>
        <begin position="808"/>
        <end position="819"/>
    </location>
</feature>
<name>A0AAV9PFU0_9PEZI</name>
<dbReference type="GeneID" id="89925040"/>
<feature type="compositionally biased region" description="Polar residues" evidence="1">
    <location>
        <begin position="103"/>
        <end position="112"/>
    </location>
</feature>
<evidence type="ECO:0000256" key="1">
    <source>
        <dbReference type="SAM" id="MobiDB-lite"/>
    </source>
</evidence>
<feature type="compositionally biased region" description="Polar residues" evidence="1">
    <location>
        <begin position="1233"/>
        <end position="1267"/>
    </location>
</feature>
<feature type="compositionally biased region" description="Basic and acidic residues" evidence="1">
    <location>
        <begin position="599"/>
        <end position="611"/>
    </location>
</feature>
<protein>
    <recommendedName>
        <fullName evidence="4">Methyltransferase type 11 domain-containing protein</fullName>
    </recommendedName>
</protein>
<dbReference type="Gene3D" id="3.40.50.150">
    <property type="entry name" value="Vaccinia Virus protein VP39"/>
    <property type="match status" value="1"/>
</dbReference>
<evidence type="ECO:0000313" key="2">
    <source>
        <dbReference type="EMBL" id="KAK5172057.1"/>
    </source>
</evidence>
<feature type="region of interest" description="Disordered" evidence="1">
    <location>
        <begin position="837"/>
        <end position="887"/>
    </location>
</feature>
<feature type="compositionally biased region" description="Polar residues" evidence="1">
    <location>
        <begin position="1043"/>
        <end position="1057"/>
    </location>
</feature>
<feature type="region of interest" description="Disordered" evidence="1">
    <location>
        <begin position="1201"/>
        <end position="1285"/>
    </location>
</feature>
<feature type="compositionally biased region" description="Polar residues" evidence="1">
    <location>
        <begin position="1201"/>
        <end position="1213"/>
    </location>
</feature>
<feature type="compositionally biased region" description="Low complexity" evidence="1">
    <location>
        <begin position="1027"/>
        <end position="1036"/>
    </location>
</feature>
<feature type="compositionally biased region" description="Low complexity" evidence="1">
    <location>
        <begin position="1513"/>
        <end position="1525"/>
    </location>
</feature>
<gene>
    <name evidence="2" type="ORF">LTR77_003694</name>
</gene>
<feature type="compositionally biased region" description="Acidic residues" evidence="1">
    <location>
        <begin position="839"/>
        <end position="848"/>
    </location>
</feature>
<feature type="compositionally biased region" description="Basic and acidic residues" evidence="1">
    <location>
        <begin position="873"/>
        <end position="882"/>
    </location>
</feature>
<feature type="compositionally biased region" description="Polar residues" evidence="1">
    <location>
        <begin position="276"/>
        <end position="289"/>
    </location>
</feature>
<proteinExistence type="predicted"/>
<dbReference type="RefSeq" id="XP_064660901.1">
    <property type="nucleotide sequence ID" value="XM_064800950.1"/>
</dbReference>
<keyword evidence="3" id="KW-1185">Reference proteome</keyword>
<feature type="compositionally biased region" description="Basic and acidic residues" evidence="1">
    <location>
        <begin position="980"/>
        <end position="989"/>
    </location>
</feature>
<evidence type="ECO:0000313" key="3">
    <source>
        <dbReference type="Proteomes" id="UP001337655"/>
    </source>
</evidence>
<comment type="caution">
    <text evidence="2">The sequence shown here is derived from an EMBL/GenBank/DDBJ whole genome shotgun (WGS) entry which is preliminary data.</text>
</comment>
<feature type="region of interest" description="Disordered" evidence="1">
    <location>
        <begin position="223"/>
        <end position="819"/>
    </location>
</feature>